<dbReference type="GO" id="GO:0008168">
    <property type="term" value="F:methyltransferase activity"/>
    <property type="evidence" value="ECO:0007669"/>
    <property type="project" value="UniProtKB-KW"/>
</dbReference>
<dbReference type="GO" id="GO:0032259">
    <property type="term" value="P:methylation"/>
    <property type="evidence" value="ECO:0007669"/>
    <property type="project" value="UniProtKB-KW"/>
</dbReference>
<evidence type="ECO:0000259" key="1">
    <source>
        <dbReference type="Pfam" id="PF13649"/>
    </source>
</evidence>
<sequence length="236" mass="26184">MYHRAELYDVIYRGRGKDYQGDARDLVKLVKERNDTATSLLDVACGTGKHLRYFAEEFDRVAGVDLAEDMVRIAGDSLPGIPVYQADMSDFDLGSRFDAITCMFSSIGYLPGVSELDSALRSFSRHLNPGGIVVIEPWWFPERAISGHVVSDLVTEGDCTVSRISHAVLAGNAHRMDVHYVVARTGQGIEHFTDTHVLALFTREQYENAFVMAGLSVEYMTWDKPGPGLFVGSKAR</sequence>
<gene>
    <name evidence="2" type="ORF">AOZ06_22535</name>
</gene>
<dbReference type="SUPFAM" id="SSF53335">
    <property type="entry name" value="S-adenosyl-L-methionine-dependent methyltransferases"/>
    <property type="match status" value="1"/>
</dbReference>
<dbReference type="EMBL" id="CP012752">
    <property type="protein sequence ID" value="ALG14979.1"/>
    <property type="molecule type" value="Genomic_DNA"/>
</dbReference>
<evidence type="ECO:0000313" key="2">
    <source>
        <dbReference type="EMBL" id="ALG14979.1"/>
    </source>
</evidence>
<keyword evidence="2" id="KW-0489">Methyltransferase</keyword>
<feature type="domain" description="Methyltransferase" evidence="1">
    <location>
        <begin position="41"/>
        <end position="131"/>
    </location>
</feature>
<dbReference type="Proteomes" id="UP000063699">
    <property type="component" value="Chromosome"/>
</dbReference>
<organism evidence="2 3">
    <name type="scientific">Kibdelosporangium phytohabitans</name>
    <dbReference type="NCBI Taxonomy" id="860235"/>
    <lineage>
        <taxon>Bacteria</taxon>
        <taxon>Bacillati</taxon>
        <taxon>Actinomycetota</taxon>
        <taxon>Actinomycetes</taxon>
        <taxon>Pseudonocardiales</taxon>
        <taxon>Pseudonocardiaceae</taxon>
        <taxon>Kibdelosporangium</taxon>
    </lineage>
</organism>
<accession>A0A0N9IHL6</accession>
<name>A0A0N9IHL6_9PSEU</name>
<dbReference type="KEGG" id="kphy:AOZ06_22535"/>
<evidence type="ECO:0000313" key="3">
    <source>
        <dbReference type="Proteomes" id="UP000063699"/>
    </source>
</evidence>
<dbReference type="Gene3D" id="2.20.130.10">
    <property type="entry name" value="CAC2371-like domains"/>
    <property type="match status" value="1"/>
</dbReference>
<proteinExistence type="predicted"/>
<dbReference type="AlphaFoldDB" id="A0A0N9IHL6"/>
<dbReference type="CDD" id="cd02440">
    <property type="entry name" value="AdoMet_MTases"/>
    <property type="match status" value="1"/>
</dbReference>
<reference evidence="2 3" key="1">
    <citation type="submission" date="2015-07" db="EMBL/GenBank/DDBJ databases">
        <title>Genome sequencing of Kibdelosporangium phytohabitans.</title>
        <authorList>
            <person name="Qin S."/>
            <person name="Xing K."/>
        </authorList>
    </citation>
    <scope>NUCLEOTIDE SEQUENCE [LARGE SCALE GENOMIC DNA]</scope>
    <source>
        <strain evidence="2 3">KLBMP1111</strain>
    </source>
</reference>
<dbReference type="InterPro" id="IPR029063">
    <property type="entry name" value="SAM-dependent_MTases_sf"/>
</dbReference>
<keyword evidence="3" id="KW-1185">Reference proteome</keyword>
<keyword evidence="2" id="KW-0808">Transferase</keyword>
<dbReference type="InterPro" id="IPR041698">
    <property type="entry name" value="Methyltransf_25"/>
</dbReference>
<dbReference type="PANTHER" id="PTHR43591">
    <property type="entry name" value="METHYLTRANSFERASE"/>
    <property type="match status" value="1"/>
</dbReference>
<protein>
    <submittedName>
        <fullName evidence="2">SAM-dependent methyltransferase</fullName>
    </submittedName>
</protein>
<dbReference type="Gene3D" id="3.40.50.150">
    <property type="entry name" value="Vaccinia Virus protein VP39"/>
    <property type="match status" value="1"/>
</dbReference>
<dbReference type="STRING" id="860235.AOZ06_22535"/>
<dbReference type="Pfam" id="PF13649">
    <property type="entry name" value="Methyltransf_25"/>
    <property type="match status" value="1"/>
</dbReference>
<dbReference type="PANTHER" id="PTHR43591:SF110">
    <property type="entry name" value="RHODANESE DOMAIN-CONTAINING PROTEIN"/>
    <property type="match status" value="1"/>
</dbReference>